<evidence type="ECO:0000313" key="4">
    <source>
        <dbReference type="Proteomes" id="UP000245461"/>
    </source>
</evidence>
<dbReference type="EMBL" id="QGLE01000019">
    <property type="protein sequence ID" value="PWR17906.1"/>
    <property type="molecule type" value="Genomic_DNA"/>
</dbReference>
<dbReference type="PANTHER" id="PTHR34220">
    <property type="entry name" value="SENSOR HISTIDINE KINASE YPDA"/>
    <property type="match status" value="1"/>
</dbReference>
<keyword evidence="1" id="KW-1133">Transmembrane helix</keyword>
<dbReference type="OrthoDB" id="2514702at2"/>
<dbReference type="Proteomes" id="UP000245461">
    <property type="component" value="Unassembled WGS sequence"/>
</dbReference>
<evidence type="ECO:0000259" key="2">
    <source>
        <dbReference type="Pfam" id="PF06580"/>
    </source>
</evidence>
<reference evidence="3 4" key="1">
    <citation type="submission" date="2018-05" db="EMBL/GenBank/DDBJ databases">
        <title>Zavarzinia sp. HR-AS.</title>
        <authorList>
            <person name="Lee Y."/>
            <person name="Jeon C.O."/>
        </authorList>
    </citation>
    <scope>NUCLEOTIDE SEQUENCE [LARGE SCALE GENOMIC DNA]</scope>
    <source>
        <strain evidence="3 4">HR-AS</strain>
    </source>
</reference>
<feature type="transmembrane region" description="Helical" evidence="1">
    <location>
        <begin position="50"/>
        <end position="68"/>
    </location>
</feature>
<accession>A0A317DVK5</accession>
<feature type="domain" description="Signal transduction histidine kinase internal region" evidence="2">
    <location>
        <begin position="165"/>
        <end position="241"/>
    </location>
</feature>
<dbReference type="AlphaFoldDB" id="A0A317DVK5"/>
<dbReference type="GO" id="GO:0000155">
    <property type="term" value="F:phosphorelay sensor kinase activity"/>
    <property type="evidence" value="ECO:0007669"/>
    <property type="project" value="InterPro"/>
</dbReference>
<keyword evidence="1" id="KW-0812">Transmembrane</keyword>
<feature type="transmembrane region" description="Helical" evidence="1">
    <location>
        <begin position="80"/>
        <end position="105"/>
    </location>
</feature>
<feature type="transmembrane region" description="Helical" evidence="1">
    <location>
        <begin position="125"/>
        <end position="144"/>
    </location>
</feature>
<gene>
    <name evidence="3" type="ORF">DKG74_20295</name>
</gene>
<feature type="transmembrane region" description="Helical" evidence="1">
    <location>
        <begin position="21"/>
        <end position="38"/>
    </location>
</feature>
<keyword evidence="1" id="KW-0472">Membrane</keyword>
<dbReference type="GO" id="GO:0016020">
    <property type="term" value="C:membrane"/>
    <property type="evidence" value="ECO:0007669"/>
    <property type="project" value="InterPro"/>
</dbReference>
<dbReference type="Pfam" id="PF06580">
    <property type="entry name" value="His_kinase"/>
    <property type="match status" value="1"/>
</dbReference>
<keyword evidence="4" id="KW-1185">Reference proteome</keyword>
<organism evidence="3 4">
    <name type="scientific">Zavarzinia aquatilis</name>
    <dbReference type="NCBI Taxonomy" id="2211142"/>
    <lineage>
        <taxon>Bacteria</taxon>
        <taxon>Pseudomonadati</taxon>
        <taxon>Pseudomonadota</taxon>
        <taxon>Alphaproteobacteria</taxon>
        <taxon>Rhodospirillales</taxon>
        <taxon>Zavarziniaceae</taxon>
        <taxon>Zavarzinia</taxon>
    </lineage>
</organism>
<proteinExistence type="predicted"/>
<dbReference type="RefSeq" id="WP_109908007.1">
    <property type="nucleotide sequence ID" value="NZ_QGLE01000019.1"/>
</dbReference>
<sequence length="346" mass="37308">MIAISHGGATDASAAASGRQGRTAFALAAVLVYVFGLIARDRAIDDKAVLIVFSLVMDTIFVALLIVNQKLIDRRPPTSIDLAAWGFILLLAGGSTLSMVAIALFAETLTGLGLKPLALSLPHRFIYYFFIFLSFNFAGLWLRIQFRANRTALSAAAAESAAARAEMQRLRQQLAPHFLFNGINFVAVEIPERPQVALDMLGELSSYLRYSLEAADLAAVPVSVEMAALEAFLRVQSMRFEPGFCYSLAADDAARECPIPPFLVQAMFQETVRPGAAGGVAVDIRFRREGSALVVTLAGLGGDMADAGLAALRNRLELLYPGRYRLDQGREEGRPALTLRLSGAPS</sequence>
<name>A0A317DVK5_9PROT</name>
<protein>
    <recommendedName>
        <fullName evidence="2">Signal transduction histidine kinase internal region domain-containing protein</fullName>
    </recommendedName>
</protein>
<dbReference type="InterPro" id="IPR050640">
    <property type="entry name" value="Bact_2-comp_sensor_kinase"/>
</dbReference>
<comment type="caution">
    <text evidence="3">The sequence shown here is derived from an EMBL/GenBank/DDBJ whole genome shotgun (WGS) entry which is preliminary data.</text>
</comment>
<evidence type="ECO:0000313" key="3">
    <source>
        <dbReference type="EMBL" id="PWR17906.1"/>
    </source>
</evidence>
<evidence type="ECO:0000256" key="1">
    <source>
        <dbReference type="SAM" id="Phobius"/>
    </source>
</evidence>
<dbReference type="PANTHER" id="PTHR34220:SF7">
    <property type="entry name" value="SENSOR HISTIDINE KINASE YPDA"/>
    <property type="match status" value="1"/>
</dbReference>
<dbReference type="InterPro" id="IPR010559">
    <property type="entry name" value="Sig_transdc_His_kin_internal"/>
</dbReference>